<dbReference type="GO" id="GO:0003700">
    <property type="term" value="F:DNA-binding transcription factor activity"/>
    <property type="evidence" value="ECO:0007669"/>
    <property type="project" value="InterPro"/>
</dbReference>
<evidence type="ECO:0000313" key="5">
    <source>
        <dbReference type="EMBL" id="RJQ86235.1"/>
    </source>
</evidence>
<dbReference type="AlphaFoldDB" id="A0A419I600"/>
<feature type="domain" description="HTH gntR-type" evidence="4">
    <location>
        <begin position="12"/>
        <end position="78"/>
    </location>
</feature>
<dbReference type="InterPro" id="IPR011663">
    <property type="entry name" value="UTRA"/>
</dbReference>
<dbReference type="SUPFAM" id="SSF46785">
    <property type="entry name" value="Winged helix' DNA-binding domain"/>
    <property type="match status" value="1"/>
</dbReference>
<proteinExistence type="predicted"/>
<dbReference type="CDD" id="cd07377">
    <property type="entry name" value="WHTH_GntR"/>
    <property type="match status" value="1"/>
</dbReference>
<evidence type="ECO:0000256" key="1">
    <source>
        <dbReference type="ARBA" id="ARBA00023015"/>
    </source>
</evidence>
<dbReference type="SMART" id="SM00866">
    <property type="entry name" value="UTRA"/>
    <property type="match status" value="1"/>
</dbReference>
<dbReference type="PANTHER" id="PTHR44846">
    <property type="entry name" value="MANNOSYL-D-GLYCERATE TRANSPORT/METABOLISM SYSTEM REPRESSOR MNGR-RELATED"/>
    <property type="match status" value="1"/>
</dbReference>
<sequence length="258" mass="28285">MSEGGLDRDSGRPLWRQLRERLLVRIRAGEFDHTFPGELALAEEYGVSRQTVRQALRELRADGTIVAERGRQPRVAEAAEIVQPLGALYSLFAAVEAAGLAQNSIVRTLDIRADAVVAERLSLEGSTPLLYLERLRLAGDDPLAVDRVWLPAAIARPLLDADFQRTSLYGELHRRAGIRLDHGEEQIRAIVPSPAERALLGCDPASAAFSICRLGTSGGTPVEWRHTLVRGDRFALTAEFSGRTGYRLFGTRQLAAPA</sequence>
<evidence type="ECO:0000256" key="2">
    <source>
        <dbReference type="ARBA" id="ARBA00023125"/>
    </source>
</evidence>
<gene>
    <name evidence="5" type="ORF">D5S19_12020</name>
</gene>
<dbReference type="Gene3D" id="1.10.10.10">
    <property type="entry name" value="Winged helix-like DNA-binding domain superfamily/Winged helix DNA-binding domain"/>
    <property type="match status" value="1"/>
</dbReference>
<evidence type="ECO:0000313" key="6">
    <source>
        <dbReference type="Proteomes" id="UP000285112"/>
    </source>
</evidence>
<evidence type="ECO:0000259" key="4">
    <source>
        <dbReference type="PROSITE" id="PS50949"/>
    </source>
</evidence>
<dbReference type="InterPro" id="IPR050679">
    <property type="entry name" value="Bact_HTH_transcr_reg"/>
</dbReference>
<keyword evidence="6" id="KW-1185">Reference proteome</keyword>
<accession>A0A419I600</accession>
<dbReference type="SMART" id="SM00345">
    <property type="entry name" value="HTH_GNTR"/>
    <property type="match status" value="1"/>
</dbReference>
<dbReference type="OrthoDB" id="3194402at2"/>
<dbReference type="GO" id="GO:0045892">
    <property type="term" value="P:negative regulation of DNA-templated transcription"/>
    <property type="evidence" value="ECO:0007669"/>
    <property type="project" value="TreeGrafter"/>
</dbReference>
<dbReference type="EMBL" id="QZFV01000074">
    <property type="protein sequence ID" value="RJQ86235.1"/>
    <property type="molecule type" value="Genomic_DNA"/>
</dbReference>
<dbReference type="InterPro" id="IPR028978">
    <property type="entry name" value="Chorismate_lyase_/UTRA_dom_sf"/>
</dbReference>
<protein>
    <submittedName>
        <fullName evidence="5">GntR family transcriptional regulator</fullName>
    </submittedName>
</protein>
<keyword evidence="1" id="KW-0805">Transcription regulation</keyword>
<dbReference type="Pfam" id="PF07702">
    <property type="entry name" value="UTRA"/>
    <property type="match status" value="1"/>
</dbReference>
<dbReference type="InterPro" id="IPR036388">
    <property type="entry name" value="WH-like_DNA-bd_sf"/>
</dbReference>
<dbReference type="Pfam" id="PF00392">
    <property type="entry name" value="GntR"/>
    <property type="match status" value="1"/>
</dbReference>
<dbReference type="Proteomes" id="UP000285112">
    <property type="component" value="Unassembled WGS sequence"/>
</dbReference>
<dbReference type="InterPro" id="IPR000524">
    <property type="entry name" value="Tscrpt_reg_HTH_GntR"/>
</dbReference>
<dbReference type="SUPFAM" id="SSF64288">
    <property type="entry name" value="Chorismate lyase-like"/>
    <property type="match status" value="1"/>
</dbReference>
<comment type="caution">
    <text evidence="5">The sequence shown here is derived from an EMBL/GenBank/DDBJ whole genome shotgun (WGS) entry which is preliminary data.</text>
</comment>
<keyword evidence="2" id="KW-0238">DNA-binding</keyword>
<dbReference type="GO" id="GO:0003677">
    <property type="term" value="F:DNA binding"/>
    <property type="evidence" value="ECO:0007669"/>
    <property type="project" value="UniProtKB-KW"/>
</dbReference>
<dbReference type="Gene3D" id="3.40.1410.10">
    <property type="entry name" value="Chorismate lyase-like"/>
    <property type="match status" value="1"/>
</dbReference>
<dbReference type="InterPro" id="IPR036390">
    <property type="entry name" value="WH_DNA-bd_sf"/>
</dbReference>
<reference evidence="5 6" key="1">
    <citation type="submission" date="2018-09" db="EMBL/GenBank/DDBJ databases">
        <title>YIM PH 21725 draft genome.</title>
        <authorList>
            <person name="Miao C."/>
        </authorList>
    </citation>
    <scope>NUCLEOTIDE SEQUENCE [LARGE SCALE GENOMIC DNA]</scope>
    <source>
        <strain evidence="6">YIM PH21725</strain>
    </source>
</reference>
<dbReference type="PROSITE" id="PS50949">
    <property type="entry name" value="HTH_GNTR"/>
    <property type="match status" value="1"/>
</dbReference>
<name>A0A419I600_9PSEU</name>
<dbReference type="RefSeq" id="WP_120023437.1">
    <property type="nucleotide sequence ID" value="NZ_QZFV01000074.1"/>
</dbReference>
<organism evidence="5 6">
    <name type="scientific">Amycolatopsis panacis</name>
    <dbReference type="NCBI Taxonomy" id="2340917"/>
    <lineage>
        <taxon>Bacteria</taxon>
        <taxon>Bacillati</taxon>
        <taxon>Actinomycetota</taxon>
        <taxon>Actinomycetes</taxon>
        <taxon>Pseudonocardiales</taxon>
        <taxon>Pseudonocardiaceae</taxon>
        <taxon>Amycolatopsis</taxon>
    </lineage>
</organism>
<dbReference type="PRINTS" id="PR00035">
    <property type="entry name" value="HTHGNTR"/>
</dbReference>
<evidence type="ECO:0000256" key="3">
    <source>
        <dbReference type="ARBA" id="ARBA00023163"/>
    </source>
</evidence>
<dbReference type="PANTHER" id="PTHR44846:SF17">
    <property type="entry name" value="GNTR-FAMILY TRANSCRIPTIONAL REGULATOR"/>
    <property type="match status" value="1"/>
</dbReference>
<keyword evidence="3" id="KW-0804">Transcription</keyword>